<dbReference type="AlphaFoldDB" id="A0A0A1WSF5"/>
<feature type="non-terminal residue" evidence="1">
    <location>
        <position position="1"/>
    </location>
</feature>
<sequence length="142" mass="15617">HSNKCASTIQLQKPNTIYIQYTLCTCQTQVTVIFELISVKLTAQKSNSMSSQMFAILCFTTLLIAAAQSSNAMAVPPFCQSGMVEDMPPHIQKVCSALNNSEQLATALKSYLNSEAAALLTDQAPLKRSDVDHVFLRFGKRR</sequence>
<reference evidence="1" key="2">
    <citation type="journal article" date="2015" name="Gigascience">
        <title>Reconstructing a comprehensive transcriptome assembly of a white-pupal translocated strain of the pest fruit fly Bactrocera cucurbitae.</title>
        <authorList>
            <person name="Sim S.B."/>
            <person name="Calla B."/>
            <person name="Hall B."/>
            <person name="DeRego T."/>
            <person name="Geib S.M."/>
        </authorList>
    </citation>
    <scope>NUCLEOTIDE SEQUENCE</scope>
</reference>
<protein>
    <submittedName>
        <fullName evidence="1">Dromyosuppressin</fullName>
    </submittedName>
</protein>
<evidence type="ECO:0000313" key="1">
    <source>
        <dbReference type="EMBL" id="JAD02009.1"/>
    </source>
</evidence>
<organism evidence="1">
    <name type="scientific">Zeugodacus cucurbitae</name>
    <name type="common">Melon fruit fly</name>
    <name type="synonym">Bactrocera cucurbitae</name>
    <dbReference type="NCBI Taxonomy" id="28588"/>
    <lineage>
        <taxon>Eukaryota</taxon>
        <taxon>Metazoa</taxon>
        <taxon>Ecdysozoa</taxon>
        <taxon>Arthropoda</taxon>
        <taxon>Hexapoda</taxon>
        <taxon>Insecta</taxon>
        <taxon>Pterygota</taxon>
        <taxon>Neoptera</taxon>
        <taxon>Endopterygota</taxon>
        <taxon>Diptera</taxon>
        <taxon>Brachycera</taxon>
        <taxon>Muscomorpha</taxon>
        <taxon>Tephritoidea</taxon>
        <taxon>Tephritidae</taxon>
        <taxon>Zeugodacus</taxon>
        <taxon>Zeugodacus</taxon>
    </lineage>
</organism>
<accession>A0A0A1WSF5</accession>
<name>A0A0A1WSF5_ZEUCU</name>
<dbReference type="EMBL" id="GBXI01012283">
    <property type="protein sequence ID" value="JAD02009.1"/>
    <property type="molecule type" value="Transcribed_RNA"/>
</dbReference>
<proteinExistence type="predicted"/>
<gene>
    <name evidence="1" type="primary">Dms</name>
    <name evidence="1" type="ORF">g.33413</name>
</gene>
<reference evidence="1" key="1">
    <citation type="submission" date="2014-11" db="EMBL/GenBank/DDBJ databases">
        <authorList>
            <person name="Geib S."/>
        </authorList>
    </citation>
    <scope>NUCLEOTIDE SEQUENCE</scope>
</reference>